<dbReference type="Pfam" id="PF06983">
    <property type="entry name" value="3-dmu-9_3-mt"/>
    <property type="match status" value="1"/>
</dbReference>
<keyword evidence="3" id="KW-1185">Reference proteome</keyword>
<dbReference type="EMBL" id="QUAB01000044">
    <property type="protein sequence ID" value="REJ04968.1"/>
    <property type="molecule type" value="Genomic_DNA"/>
</dbReference>
<dbReference type="RefSeq" id="WP_116242572.1">
    <property type="nucleotide sequence ID" value="NZ_QUAB01000044.1"/>
</dbReference>
<accession>A0A371NTN4</accession>
<organism evidence="2 3">
    <name type="scientific">Microbacterium bovistercoris</name>
    <dbReference type="NCBI Taxonomy" id="2293570"/>
    <lineage>
        <taxon>Bacteria</taxon>
        <taxon>Bacillati</taxon>
        <taxon>Actinomycetota</taxon>
        <taxon>Actinomycetes</taxon>
        <taxon>Micrococcales</taxon>
        <taxon>Microbacteriaceae</taxon>
        <taxon>Microbacterium</taxon>
    </lineage>
</organism>
<comment type="caution">
    <text evidence="2">The sequence shown here is derived from an EMBL/GenBank/DDBJ whole genome shotgun (WGS) entry which is preliminary data.</text>
</comment>
<dbReference type="CDD" id="cd06588">
    <property type="entry name" value="PhnB_like"/>
    <property type="match status" value="1"/>
</dbReference>
<dbReference type="Proteomes" id="UP000262172">
    <property type="component" value="Unassembled WGS sequence"/>
</dbReference>
<dbReference type="OrthoDB" id="9795306at2"/>
<name>A0A371NTN4_9MICO</name>
<dbReference type="PANTHER" id="PTHR33990:SF1">
    <property type="entry name" value="PROTEIN YJDN"/>
    <property type="match status" value="1"/>
</dbReference>
<dbReference type="Gene3D" id="3.10.180.10">
    <property type="entry name" value="2,3-Dihydroxybiphenyl 1,2-Dioxygenase, domain 1"/>
    <property type="match status" value="1"/>
</dbReference>
<evidence type="ECO:0000313" key="2">
    <source>
        <dbReference type="EMBL" id="REJ04968.1"/>
    </source>
</evidence>
<dbReference type="SUPFAM" id="SSF54593">
    <property type="entry name" value="Glyoxalase/Bleomycin resistance protein/Dihydroxybiphenyl dioxygenase"/>
    <property type="match status" value="1"/>
</dbReference>
<dbReference type="InterPro" id="IPR028973">
    <property type="entry name" value="PhnB-like"/>
</dbReference>
<dbReference type="AlphaFoldDB" id="A0A371NTN4"/>
<reference evidence="2 3" key="1">
    <citation type="submission" date="2018-08" db="EMBL/GenBank/DDBJ databases">
        <title>Isolation, diversity and antifungal activity of Actinobacteria from cow dung.</title>
        <authorList>
            <person name="Ling L."/>
        </authorList>
    </citation>
    <scope>NUCLEOTIDE SEQUENCE [LARGE SCALE GENOMIC DNA]</scope>
    <source>
        <strain evidence="2 3">NEAU-LLE</strain>
    </source>
</reference>
<gene>
    <name evidence="2" type="ORF">DY023_12000</name>
</gene>
<sequence length="138" mass="14881">MAVLNPYLSFRDNAREAMTFYQSVLGGKLDLVEFSSFPEMPQDSADANKIMHAWLETEDGMVLAGSDTPAGMAYQEPQGISVSMSTDDGTRAQAIWDGLADGGAVDIPFEGAPWGGRFGMITDRYGVSWMITENAAGE</sequence>
<proteinExistence type="predicted"/>
<evidence type="ECO:0000259" key="1">
    <source>
        <dbReference type="Pfam" id="PF06983"/>
    </source>
</evidence>
<dbReference type="InterPro" id="IPR029068">
    <property type="entry name" value="Glyas_Bleomycin-R_OHBP_Dase"/>
</dbReference>
<evidence type="ECO:0000313" key="3">
    <source>
        <dbReference type="Proteomes" id="UP000262172"/>
    </source>
</evidence>
<protein>
    <submittedName>
        <fullName evidence="2">VOC family protein</fullName>
    </submittedName>
</protein>
<feature type="domain" description="PhnB-like" evidence="1">
    <location>
        <begin position="5"/>
        <end position="132"/>
    </location>
</feature>
<dbReference type="PANTHER" id="PTHR33990">
    <property type="entry name" value="PROTEIN YJDN-RELATED"/>
    <property type="match status" value="1"/>
</dbReference>